<protein>
    <submittedName>
        <fullName evidence="13">Cation transporter</fullName>
    </submittedName>
</protein>
<feature type="transmembrane region" description="Helical" evidence="10">
    <location>
        <begin position="176"/>
        <end position="194"/>
    </location>
</feature>
<keyword evidence="5" id="KW-0862">Zinc</keyword>
<dbReference type="InterPro" id="IPR027469">
    <property type="entry name" value="Cation_efflux_TMD_sf"/>
</dbReference>
<keyword evidence="7" id="KW-0406">Ion transport</keyword>
<dbReference type="AlphaFoldDB" id="A0A399RNQ3"/>
<feature type="domain" description="Cation efflux protein cytoplasmic" evidence="12">
    <location>
        <begin position="230"/>
        <end position="302"/>
    </location>
</feature>
<keyword evidence="14" id="KW-1185">Reference proteome</keyword>
<evidence type="ECO:0000259" key="11">
    <source>
        <dbReference type="Pfam" id="PF01545"/>
    </source>
</evidence>
<dbReference type="InterPro" id="IPR027470">
    <property type="entry name" value="Cation_efflux_CTD"/>
</dbReference>
<dbReference type="GO" id="GO:0005886">
    <property type="term" value="C:plasma membrane"/>
    <property type="evidence" value="ECO:0007669"/>
    <property type="project" value="TreeGrafter"/>
</dbReference>
<evidence type="ECO:0000259" key="12">
    <source>
        <dbReference type="Pfam" id="PF16916"/>
    </source>
</evidence>
<dbReference type="Pfam" id="PF16916">
    <property type="entry name" value="ZT_dimer"/>
    <property type="match status" value="1"/>
</dbReference>
<evidence type="ECO:0000256" key="8">
    <source>
        <dbReference type="ARBA" id="ARBA00023136"/>
    </source>
</evidence>
<dbReference type="SUPFAM" id="SSF161111">
    <property type="entry name" value="Cation efflux protein transmembrane domain-like"/>
    <property type="match status" value="1"/>
</dbReference>
<proteinExistence type="inferred from homology"/>
<keyword evidence="8 10" id="KW-0472">Membrane</keyword>
<evidence type="ECO:0000313" key="13">
    <source>
        <dbReference type="EMBL" id="RIJ32828.1"/>
    </source>
</evidence>
<gene>
    <name evidence="13" type="ORF">D1223_02985</name>
</gene>
<dbReference type="Gene3D" id="1.20.1510.10">
    <property type="entry name" value="Cation efflux protein transmembrane domain"/>
    <property type="match status" value="1"/>
</dbReference>
<keyword evidence="6 10" id="KW-1133">Transmembrane helix</keyword>
<evidence type="ECO:0000256" key="2">
    <source>
        <dbReference type="ARBA" id="ARBA00008873"/>
    </source>
</evidence>
<evidence type="ECO:0000256" key="10">
    <source>
        <dbReference type="SAM" id="Phobius"/>
    </source>
</evidence>
<dbReference type="RefSeq" id="WP_119374909.1">
    <property type="nucleotide sequence ID" value="NZ_QWFX01000005.1"/>
</dbReference>
<keyword evidence="3" id="KW-0813">Transport</keyword>
<reference evidence="13 14" key="1">
    <citation type="submission" date="2018-08" db="EMBL/GenBank/DDBJ databases">
        <title>Henriciella mobilis sp. nov., isolated from seawater.</title>
        <authorList>
            <person name="Cheng H."/>
            <person name="Wu Y.-H."/>
            <person name="Xu X.-W."/>
            <person name="Guo L.-L."/>
        </authorList>
    </citation>
    <scope>NUCLEOTIDE SEQUENCE [LARGE SCALE GENOMIC DNA]</scope>
    <source>
        <strain evidence="13 14">JN25</strain>
    </source>
</reference>
<evidence type="ECO:0000256" key="9">
    <source>
        <dbReference type="SAM" id="MobiDB-lite"/>
    </source>
</evidence>
<dbReference type="OrthoDB" id="9809646at2"/>
<dbReference type="InterPro" id="IPR002524">
    <property type="entry name" value="Cation_efflux"/>
</dbReference>
<keyword evidence="4 10" id="KW-0812">Transmembrane</keyword>
<evidence type="ECO:0000256" key="1">
    <source>
        <dbReference type="ARBA" id="ARBA00004141"/>
    </source>
</evidence>
<dbReference type="InterPro" id="IPR050681">
    <property type="entry name" value="CDF/SLC30A"/>
</dbReference>
<accession>A0A399RNQ3</accession>
<feature type="transmembrane region" description="Helical" evidence="10">
    <location>
        <begin position="34"/>
        <end position="54"/>
    </location>
</feature>
<keyword evidence="5" id="KW-0864">Zinc transport</keyword>
<organism evidence="13 14">
    <name type="scientific">Henriciella mobilis</name>
    <dbReference type="NCBI Taxonomy" id="2305467"/>
    <lineage>
        <taxon>Bacteria</taxon>
        <taxon>Pseudomonadati</taxon>
        <taxon>Pseudomonadota</taxon>
        <taxon>Alphaproteobacteria</taxon>
        <taxon>Hyphomonadales</taxon>
        <taxon>Hyphomonadaceae</taxon>
        <taxon>Henriciella</taxon>
    </lineage>
</organism>
<feature type="domain" description="Cation efflux protein transmembrane" evidence="11">
    <location>
        <begin position="36"/>
        <end position="224"/>
    </location>
</feature>
<name>A0A399RNQ3_9PROT</name>
<dbReference type="Proteomes" id="UP000266385">
    <property type="component" value="Unassembled WGS sequence"/>
</dbReference>
<feature type="transmembrane region" description="Helical" evidence="10">
    <location>
        <begin position="132"/>
        <end position="155"/>
    </location>
</feature>
<dbReference type="PANTHER" id="PTHR11562">
    <property type="entry name" value="CATION EFFLUX PROTEIN/ ZINC TRANSPORTER"/>
    <property type="match status" value="1"/>
</dbReference>
<dbReference type="GO" id="GO:0005385">
    <property type="term" value="F:zinc ion transmembrane transporter activity"/>
    <property type="evidence" value="ECO:0007669"/>
    <property type="project" value="TreeGrafter"/>
</dbReference>
<comment type="subcellular location">
    <subcellularLocation>
        <location evidence="1">Membrane</location>
        <topology evidence="1">Multi-pass membrane protein</topology>
    </subcellularLocation>
</comment>
<evidence type="ECO:0000313" key="14">
    <source>
        <dbReference type="Proteomes" id="UP000266385"/>
    </source>
</evidence>
<dbReference type="EMBL" id="QWFX01000005">
    <property type="protein sequence ID" value="RIJ32828.1"/>
    <property type="molecule type" value="Genomic_DNA"/>
</dbReference>
<feature type="transmembrane region" description="Helical" evidence="10">
    <location>
        <begin position="200"/>
        <end position="218"/>
    </location>
</feature>
<evidence type="ECO:0000256" key="3">
    <source>
        <dbReference type="ARBA" id="ARBA00022448"/>
    </source>
</evidence>
<comment type="similarity">
    <text evidence="2">Belongs to the cation diffusion facilitator (CDF) transporter (TC 2.A.4) family. SLC30A subfamily.</text>
</comment>
<feature type="region of interest" description="Disordered" evidence="9">
    <location>
        <begin position="1"/>
        <end position="24"/>
    </location>
</feature>
<dbReference type="Pfam" id="PF01545">
    <property type="entry name" value="Cation_efflux"/>
    <property type="match status" value="1"/>
</dbReference>
<dbReference type="PANTHER" id="PTHR11562:SF17">
    <property type="entry name" value="RE54080P-RELATED"/>
    <property type="match status" value="1"/>
</dbReference>
<dbReference type="NCBIfam" id="TIGR01297">
    <property type="entry name" value="CDF"/>
    <property type="match status" value="1"/>
</dbReference>
<evidence type="ECO:0000256" key="7">
    <source>
        <dbReference type="ARBA" id="ARBA00023065"/>
    </source>
</evidence>
<feature type="compositionally biased region" description="Basic and acidic residues" evidence="9">
    <location>
        <begin position="1"/>
        <end position="15"/>
    </location>
</feature>
<evidence type="ECO:0000256" key="6">
    <source>
        <dbReference type="ARBA" id="ARBA00022989"/>
    </source>
</evidence>
<sequence length="307" mass="32495">MAHDHSHAHGHDGHGHAHHHHAPSVDTADARKRVAFAALLTFLFMIAEVVGGVISGSLALLADAAHMLTDAGSLALAWLGFKLAERPADDQRSFGWARFKILAAFVNGIALLVLAAWIVVEAIQRLITPEPVMGNVLMGVAVAGLLVNIIAFFLLHGGDQEDLNLQGALWHVAGDLLGSVAAIAAAVVIMTTGWMPIDPLLSILVAALIVIGGVRITLQSAHILIEGVPSGLEPADIKADLEAHLDGALSVDHIHAWALTEQKPLVTLDVTARDGACLDALRQAVKDRLAEKFNVTHSTVEVRKPVQ</sequence>
<evidence type="ECO:0000256" key="4">
    <source>
        <dbReference type="ARBA" id="ARBA00022692"/>
    </source>
</evidence>
<dbReference type="InterPro" id="IPR058533">
    <property type="entry name" value="Cation_efflux_TM"/>
</dbReference>
<feature type="transmembrane region" description="Helical" evidence="10">
    <location>
        <begin position="101"/>
        <end position="120"/>
    </location>
</feature>
<evidence type="ECO:0000256" key="5">
    <source>
        <dbReference type="ARBA" id="ARBA00022906"/>
    </source>
</evidence>
<comment type="caution">
    <text evidence="13">The sequence shown here is derived from an EMBL/GenBank/DDBJ whole genome shotgun (WGS) entry which is preliminary data.</text>
</comment>